<evidence type="ECO:0000256" key="2">
    <source>
        <dbReference type="SAM" id="Phobius"/>
    </source>
</evidence>
<dbReference type="Pfam" id="PF12229">
    <property type="entry name" value="PG_binding_4"/>
    <property type="match status" value="1"/>
</dbReference>
<dbReference type="Gene3D" id="2.20.230.10">
    <property type="entry name" value="Resuscitation-promoting factor rpfb"/>
    <property type="match status" value="1"/>
</dbReference>
<comment type="caution">
    <text evidence="4">The sequence shown here is derived from an EMBL/GenBank/DDBJ whole genome shotgun (WGS) entry which is preliminary data.</text>
</comment>
<proteinExistence type="predicted"/>
<dbReference type="InterPro" id="IPR011098">
    <property type="entry name" value="G5_dom"/>
</dbReference>
<feature type="domain" description="G5" evidence="3">
    <location>
        <begin position="361"/>
        <end position="440"/>
    </location>
</feature>
<evidence type="ECO:0000313" key="4">
    <source>
        <dbReference type="EMBL" id="EOC99906.1"/>
    </source>
</evidence>
<reference evidence="4 5" key="1">
    <citation type="journal article" date="2015" name="Geomicrobiol. J.">
        <title>Caldisalinibacter kiritimatiensis gen. nov., sp. nov., a moderately thermohalophilic thiosulfate-reducing bacterium from a hypersaline microbial mat.</title>
        <authorList>
            <person name="Ben Hania W."/>
            <person name="Joseph M."/>
            <person name="Fiebig A."/>
            <person name="Bunk B."/>
            <person name="Klenk H.-P."/>
            <person name="Fardeau M.-L."/>
            <person name="Spring S."/>
        </authorList>
    </citation>
    <scope>NUCLEOTIDE SEQUENCE [LARGE SCALE GENOMIC DNA]</scope>
    <source>
        <strain evidence="4 5">L21-TH-D2</strain>
    </source>
</reference>
<evidence type="ECO:0000313" key="5">
    <source>
        <dbReference type="Proteomes" id="UP000013378"/>
    </source>
</evidence>
<gene>
    <name evidence="4" type="ORF">L21TH_2058</name>
</gene>
<keyword evidence="5" id="KW-1185">Reference proteome</keyword>
<dbReference type="eggNOG" id="COG2720">
    <property type="taxonomic scope" value="Bacteria"/>
</dbReference>
<accession>R1ATF2</accession>
<dbReference type="Proteomes" id="UP000013378">
    <property type="component" value="Unassembled WGS sequence"/>
</dbReference>
<dbReference type="InterPro" id="IPR022029">
    <property type="entry name" value="YoaR-like_PG-bd"/>
</dbReference>
<dbReference type="PANTHER" id="PTHR35788:SF1">
    <property type="entry name" value="EXPORTED PROTEIN"/>
    <property type="match status" value="1"/>
</dbReference>
<name>R1ATF2_9FIRM</name>
<dbReference type="STRING" id="1304284.L21TH_2058"/>
<dbReference type="OrthoDB" id="9797191at2"/>
<evidence type="ECO:0000259" key="3">
    <source>
        <dbReference type="PROSITE" id="PS51109"/>
    </source>
</evidence>
<dbReference type="PATRIC" id="fig|1304284.3.peg.2023"/>
<feature type="transmembrane region" description="Helical" evidence="2">
    <location>
        <begin position="7"/>
        <end position="26"/>
    </location>
</feature>
<evidence type="ECO:0000256" key="1">
    <source>
        <dbReference type="ARBA" id="ARBA00022729"/>
    </source>
</evidence>
<dbReference type="RefSeq" id="WP_006315485.1">
    <property type="nucleotide sequence ID" value="NZ_ARZA01000227.1"/>
</dbReference>
<dbReference type="EMBL" id="ARZA01000227">
    <property type="protein sequence ID" value="EOC99906.1"/>
    <property type="molecule type" value="Genomic_DNA"/>
</dbReference>
<dbReference type="Pfam" id="PF04294">
    <property type="entry name" value="VanW"/>
    <property type="match status" value="1"/>
</dbReference>
<dbReference type="InterPro" id="IPR007391">
    <property type="entry name" value="Vancomycin_resist_VanW"/>
</dbReference>
<organism evidence="4 5">
    <name type="scientific">Caldisalinibacter kiritimatiensis</name>
    <dbReference type="NCBI Taxonomy" id="1304284"/>
    <lineage>
        <taxon>Bacteria</taxon>
        <taxon>Bacillati</taxon>
        <taxon>Bacillota</taxon>
        <taxon>Tissierellia</taxon>
        <taxon>Tissierellales</taxon>
        <taxon>Thermohalobacteraceae</taxon>
        <taxon>Caldisalinibacter</taxon>
    </lineage>
</organism>
<dbReference type="SMART" id="SM01208">
    <property type="entry name" value="G5"/>
    <property type="match status" value="1"/>
</dbReference>
<dbReference type="Pfam" id="PF07501">
    <property type="entry name" value="G5"/>
    <property type="match status" value="1"/>
</dbReference>
<sequence length="451" mass="51769">MKTIKILIIAVIVILIIAIISIYFILNSTTIYNGVKIEEVDLKGYNRQEALEKIQALKQKELENKQLKLTYKDYYYDARYVDLGITYDYYEAVNKAYQIGRQGSIIDRLKEIYYTRIYGKEIKMTVKYDRDKLYKLVNKISKDLNQESKNATISFNKGKFKIQPEVMGRKVKIDLLEKRIKDSILLSSEVEIPIQETKPRLTKENLSKIKDKLGEYTTSFYGSSQGRVHNIQLSSQAIDGIVLLPGELFSFNETTGARSKSDGYRTAKVIINGKFVDAIGGGVCQVSTTLYNAVLLSDLEIVERYHHSIPSTYVPKGRDATVVYGYLDLKFKNNKKYPVYIHTETANRKLLISIYGKKDDKNKKIDIKSVITEKISPDQEIKEDANLKPGEKVIVQKGRYGYKVKTYKSTIKDGKVVETELVSYDLYKPKKQIIKTGPKEENLENEEVNIE</sequence>
<dbReference type="PROSITE" id="PS51109">
    <property type="entry name" value="G5"/>
    <property type="match status" value="1"/>
</dbReference>
<keyword evidence="2" id="KW-1133">Transmembrane helix</keyword>
<dbReference type="AlphaFoldDB" id="R1ATF2"/>
<dbReference type="PANTHER" id="PTHR35788">
    <property type="entry name" value="EXPORTED PROTEIN-RELATED"/>
    <property type="match status" value="1"/>
</dbReference>
<keyword evidence="1" id="KW-0732">Signal</keyword>
<dbReference type="InterPro" id="IPR052913">
    <property type="entry name" value="Glycopeptide_resist_protein"/>
</dbReference>
<protein>
    <submittedName>
        <fullName evidence="4">Vancomycin B-type resistance protein VanW</fullName>
    </submittedName>
</protein>
<keyword evidence="2" id="KW-0472">Membrane</keyword>
<keyword evidence="2" id="KW-0812">Transmembrane</keyword>